<dbReference type="GeneID" id="72188344"/>
<dbReference type="Proteomes" id="UP000830434">
    <property type="component" value="Chromosome"/>
</dbReference>
<sequence length="204" mass="23212">MEKEYEDTAVFLLIGVYGFILMAMLADFAYRYTPPAGDGVQGFNCFLFPMPIILLFWFFASNRYAILQKKPLHLPVRAIVLIFLYIVLSYFGTDGWSYAFMGVTVAYSVLLAMIFEVYLIPIRPERLRNMTDKQLKFYASNWRFAVQLLVTGSIAAGVGLFYKGITTDNFVPKHLIFLLGVPAVGVISSILHLSRKIWAVQDHI</sequence>
<feature type="transmembrane region" description="Helical" evidence="1">
    <location>
        <begin position="72"/>
        <end position="92"/>
    </location>
</feature>
<feature type="transmembrane region" description="Helical" evidence="1">
    <location>
        <begin position="9"/>
        <end position="29"/>
    </location>
</feature>
<keyword evidence="3" id="KW-1185">Reference proteome</keyword>
<reference evidence="2" key="1">
    <citation type="submission" date="2022-04" db="EMBL/GenBank/DDBJ databases">
        <title>Diverse halophilic archaea isolated from saline environments.</title>
        <authorList>
            <person name="Cui H.-L."/>
        </authorList>
    </citation>
    <scope>NUCLEOTIDE SEQUENCE</scope>
    <source>
        <strain evidence="2">XZYJT40</strain>
    </source>
</reference>
<evidence type="ECO:0000313" key="3">
    <source>
        <dbReference type="Proteomes" id="UP000830434"/>
    </source>
</evidence>
<evidence type="ECO:0000256" key="1">
    <source>
        <dbReference type="SAM" id="Phobius"/>
    </source>
</evidence>
<gene>
    <name evidence="2" type="ORF">M0R88_00775</name>
</gene>
<feature type="transmembrane region" description="Helical" evidence="1">
    <location>
        <begin position="41"/>
        <end position="60"/>
    </location>
</feature>
<evidence type="ECO:0000313" key="2">
    <source>
        <dbReference type="EMBL" id="UPW00651.1"/>
    </source>
</evidence>
<protein>
    <submittedName>
        <fullName evidence="2">Uncharacterized protein</fullName>
    </submittedName>
</protein>
<organism evidence="2 3">
    <name type="scientific">Halorussus gelatinilyticus</name>
    <dbReference type="NCBI Taxonomy" id="2937524"/>
    <lineage>
        <taxon>Archaea</taxon>
        <taxon>Methanobacteriati</taxon>
        <taxon>Methanobacteriota</taxon>
        <taxon>Stenosarchaea group</taxon>
        <taxon>Halobacteria</taxon>
        <taxon>Halobacteriales</taxon>
        <taxon>Haladaptataceae</taxon>
        <taxon>Halorussus</taxon>
    </lineage>
</organism>
<keyword evidence="1" id="KW-0472">Membrane</keyword>
<name>A0A8U0IJ12_9EURY</name>
<dbReference type="KEGG" id="haxz:M0R88_00775"/>
<accession>A0A8U0IJ12</accession>
<proteinExistence type="predicted"/>
<keyword evidence="1" id="KW-0812">Transmembrane</keyword>
<feature type="transmembrane region" description="Helical" evidence="1">
    <location>
        <begin position="174"/>
        <end position="193"/>
    </location>
</feature>
<feature type="transmembrane region" description="Helical" evidence="1">
    <location>
        <begin position="141"/>
        <end position="162"/>
    </location>
</feature>
<dbReference type="RefSeq" id="WP_248655061.1">
    <property type="nucleotide sequence ID" value="NZ_CP096658.1"/>
</dbReference>
<dbReference type="AlphaFoldDB" id="A0A8U0IJ12"/>
<keyword evidence="1" id="KW-1133">Transmembrane helix</keyword>
<dbReference type="EMBL" id="CP096658">
    <property type="protein sequence ID" value="UPW00651.1"/>
    <property type="molecule type" value="Genomic_DNA"/>
</dbReference>
<feature type="transmembrane region" description="Helical" evidence="1">
    <location>
        <begin position="98"/>
        <end position="120"/>
    </location>
</feature>